<gene>
    <name evidence="1" type="ORF">Dbus_chr4g47</name>
</gene>
<dbReference type="OMA" id="WELMWAN"/>
<dbReference type="OrthoDB" id="43460at2759"/>
<dbReference type="InterPro" id="IPR019412">
    <property type="entry name" value="IML2/TPR_39"/>
</dbReference>
<dbReference type="EMBL" id="CP012527">
    <property type="protein sequence ID" value="ALC48109.1"/>
    <property type="molecule type" value="Genomic_DNA"/>
</dbReference>
<proteinExistence type="predicted"/>
<dbReference type="Proteomes" id="UP000494163">
    <property type="component" value="Chromosome 4"/>
</dbReference>
<dbReference type="STRING" id="30019.A0A0M3QYS2"/>
<dbReference type="PANTHER" id="PTHR31859:SF9">
    <property type="entry name" value="TETRATRICOPEPTIDE REPEAT PROTEIN 39B"/>
    <property type="match status" value="1"/>
</dbReference>
<accession>A0A0M3QYS2</accession>
<evidence type="ECO:0000313" key="1">
    <source>
        <dbReference type="EMBL" id="ALC48109.1"/>
    </source>
</evidence>
<dbReference type="Pfam" id="PF10300">
    <property type="entry name" value="Iml2-TPR_39"/>
    <property type="match status" value="1"/>
</dbReference>
<reference evidence="1 2" key="1">
    <citation type="submission" date="2015-08" db="EMBL/GenBank/DDBJ databases">
        <title>Ancestral chromatin configuration constrains chromatin evolution on differentiating sex chromosomes in Drosophila.</title>
        <authorList>
            <person name="Zhou Q."/>
            <person name="Bachtrog D."/>
        </authorList>
    </citation>
    <scope>NUCLEOTIDE SEQUENCE [LARGE SCALE GENOMIC DNA]</scope>
    <source>
        <tissue evidence="1">Whole larvae</tissue>
    </source>
</reference>
<keyword evidence="2" id="KW-1185">Reference proteome</keyword>
<dbReference type="AlphaFoldDB" id="A0A0M3QYS2"/>
<dbReference type="PANTHER" id="PTHR31859">
    <property type="entry name" value="TETRATRICOPEPTIDE REPEAT PROTEIN 39 FAMILY MEMBER"/>
    <property type="match status" value="1"/>
</dbReference>
<dbReference type="SMR" id="A0A0M3QYS2"/>
<sequence>MRALLTFLEDENLSGLIRGSLQVRQCFNGFRSCAQIMKQRMWDENSIPLKVHFDSGVHMGIGTFNLMISMLPARILKVLQFIGFSSSRNTGLKELQKGYQENGLRQILCALSLLGFHLMVVPMLSERQCLSDLDLCDKIVMAQLSKFPNGVWMLFFKGRLELIKGDMKAAEHWYIKSWKSQDVWPQFHHISFWELFWLLSMQCKWSDAQFYARELLEKSNWSRSIYAYQLAAVKLMSDPRSTDDIHQIEDLMQQVPNCRQRIAGKSLPMEKFMAKRALRYGIQQDNRALCLLLRGACYAQMGKPSLALQDLNECMAQNGIKEDHFILPYANVEAAFCHADNNRQLAIAMLIDTKYSLFIRKLKDLINQFLNIISEKNIQTLLLNLGYISRYTQPF</sequence>
<name>A0A0M3QYS2_DROBS</name>
<dbReference type="InterPro" id="IPR011990">
    <property type="entry name" value="TPR-like_helical_dom_sf"/>
</dbReference>
<organism evidence="1 2">
    <name type="scientific">Drosophila busckii</name>
    <name type="common">Fruit fly</name>
    <dbReference type="NCBI Taxonomy" id="30019"/>
    <lineage>
        <taxon>Eukaryota</taxon>
        <taxon>Metazoa</taxon>
        <taxon>Ecdysozoa</taxon>
        <taxon>Arthropoda</taxon>
        <taxon>Hexapoda</taxon>
        <taxon>Insecta</taxon>
        <taxon>Pterygota</taxon>
        <taxon>Neoptera</taxon>
        <taxon>Endopterygota</taxon>
        <taxon>Diptera</taxon>
        <taxon>Brachycera</taxon>
        <taxon>Muscomorpha</taxon>
        <taxon>Ephydroidea</taxon>
        <taxon>Drosophilidae</taxon>
        <taxon>Drosophila</taxon>
    </lineage>
</organism>
<dbReference type="SUPFAM" id="SSF48452">
    <property type="entry name" value="TPR-like"/>
    <property type="match status" value="1"/>
</dbReference>
<evidence type="ECO:0000313" key="2">
    <source>
        <dbReference type="Proteomes" id="UP000494163"/>
    </source>
</evidence>
<protein>
    <submittedName>
        <fullName evidence="1">Maker373</fullName>
    </submittedName>
</protein>